<comment type="caution">
    <text evidence="2">The sequence shown here is derived from an EMBL/GenBank/DDBJ whole genome shotgun (WGS) entry which is preliminary data.</text>
</comment>
<dbReference type="InterPro" id="IPR018289">
    <property type="entry name" value="MULE_transposase_dom"/>
</dbReference>
<evidence type="ECO:0000313" key="2">
    <source>
        <dbReference type="EMBL" id="KAL0358152.1"/>
    </source>
</evidence>
<dbReference type="PANTHER" id="PTHR31973">
    <property type="entry name" value="POLYPROTEIN, PUTATIVE-RELATED"/>
    <property type="match status" value="1"/>
</dbReference>
<gene>
    <name evidence="2" type="ORF">Scaly_1500900</name>
</gene>
<dbReference type="EMBL" id="JACGWM010000008">
    <property type="protein sequence ID" value="KAL0358152.1"/>
    <property type="molecule type" value="Genomic_DNA"/>
</dbReference>
<accession>A0AAW2PSM7</accession>
<name>A0AAW2PSM7_9LAMI</name>
<organism evidence="2">
    <name type="scientific">Sesamum calycinum</name>
    <dbReference type="NCBI Taxonomy" id="2727403"/>
    <lineage>
        <taxon>Eukaryota</taxon>
        <taxon>Viridiplantae</taxon>
        <taxon>Streptophyta</taxon>
        <taxon>Embryophyta</taxon>
        <taxon>Tracheophyta</taxon>
        <taxon>Spermatophyta</taxon>
        <taxon>Magnoliopsida</taxon>
        <taxon>eudicotyledons</taxon>
        <taxon>Gunneridae</taxon>
        <taxon>Pentapetalae</taxon>
        <taxon>asterids</taxon>
        <taxon>lamiids</taxon>
        <taxon>Lamiales</taxon>
        <taxon>Pedaliaceae</taxon>
        <taxon>Sesamum</taxon>
    </lineage>
</organism>
<feature type="domain" description="MULE transposase" evidence="1">
    <location>
        <begin position="134"/>
        <end position="196"/>
    </location>
</feature>
<dbReference type="AlphaFoldDB" id="A0AAW2PSM7"/>
<dbReference type="Pfam" id="PF10551">
    <property type="entry name" value="MULE"/>
    <property type="match status" value="1"/>
</dbReference>
<reference evidence="2" key="1">
    <citation type="submission" date="2020-06" db="EMBL/GenBank/DDBJ databases">
        <authorList>
            <person name="Li T."/>
            <person name="Hu X."/>
            <person name="Zhang T."/>
            <person name="Song X."/>
            <person name="Zhang H."/>
            <person name="Dai N."/>
            <person name="Sheng W."/>
            <person name="Hou X."/>
            <person name="Wei L."/>
        </authorList>
    </citation>
    <scope>NUCLEOTIDE SEQUENCE</scope>
    <source>
        <strain evidence="2">KEN8</strain>
        <tissue evidence="2">Leaf</tissue>
    </source>
</reference>
<reference evidence="2" key="2">
    <citation type="journal article" date="2024" name="Plant">
        <title>Genomic evolution and insights into agronomic trait innovations of Sesamum species.</title>
        <authorList>
            <person name="Miao H."/>
            <person name="Wang L."/>
            <person name="Qu L."/>
            <person name="Liu H."/>
            <person name="Sun Y."/>
            <person name="Le M."/>
            <person name="Wang Q."/>
            <person name="Wei S."/>
            <person name="Zheng Y."/>
            <person name="Lin W."/>
            <person name="Duan Y."/>
            <person name="Cao H."/>
            <person name="Xiong S."/>
            <person name="Wang X."/>
            <person name="Wei L."/>
            <person name="Li C."/>
            <person name="Ma Q."/>
            <person name="Ju M."/>
            <person name="Zhao R."/>
            <person name="Li G."/>
            <person name="Mu C."/>
            <person name="Tian Q."/>
            <person name="Mei H."/>
            <person name="Zhang T."/>
            <person name="Gao T."/>
            <person name="Zhang H."/>
        </authorList>
    </citation>
    <scope>NUCLEOTIDE SEQUENCE</scope>
    <source>
        <strain evidence="2">KEN8</strain>
    </source>
</reference>
<protein>
    <recommendedName>
        <fullName evidence="1">MULE transposase domain-containing protein</fullName>
    </recommendedName>
</protein>
<dbReference type="PANTHER" id="PTHR31973:SF191">
    <property type="entry name" value="OS05G0489400 PROTEIN"/>
    <property type="match status" value="1"/>
</dbReference>
<proteinExistence type="predicted"/>
<evidence type="ECO:0000259" key="1">
    <source>
        <dbReference type="Pfam" id="PF10551"/>
    </source>
</evidence>
<sequence>MACLGLKLVEDVAAKTPQPLRENGLRTYNVKNVNSGWLSKKYIDAFRVDPKKNVKGFRNEVIREIRCSVSTFQAYRAKRRSMKEIEGDHDEQYAILWDYAHELKMKNSGSTVIMELSDGTEENKKFDRIWVMFQAYAVVGSETKQSWEWFFMLLKEDLHILRNDIYTFISDKQKGLLPAFENIFPGVDNRFCIKRLHRNMKTTGWKGLAYKRALWAVARATTVHEFDKYITEIGEMDVKCKEWLIEKPILTMSQWIREYLMTKLQ</sequence>